<keyword evidence="9 10" id="KW-0472">Membrane</keyword>
<evidence type="ECO:0000256" key="9">
    <source>
        <dbReference type="ARBA" id="ARBA00023136"/>
    </source>
</evidence>
<dbReference type="InterPro" id="IPR049179">
    <property type="entry name" value="T2SSK_SAM-like_2nd"/>
</dbReference>
<dbReference type="OrthoDB" id="9790152at2"/>
<comment type="similarity">
    <text evidence="2">Belongs to the GSP K family.</text>
</comment>
<keyword evidence="3" id="KW-0813">Transport</keyword>
<evidence type="ECO:0000313" key="13">
    <source>
        <dbReference type="EMBL" id="TLD71316.1"/>
    </source>
</evidence>
<evidence type="ECO:0000259" key="11">
    <source>
        <dbReference type="Pfam" id="PF03934"/>
    </source>
</evidence>
<evidence type="ECO:0000256" key="1">
    <source>
        <dbReference type="ARBA" id="ARBA00004533"/>
    </source>
</evidence>
<dbReference type="PANTHER" id="PTHR38831">
    <property type="entry name" value="TYPE II SECRETION SYSTEM PROTEIN K"/>
    <property type="match status" value="1"/>
</dbReference>
<evidence type="ECO:0000256" key="10">
    <source>
        <dbReference type="SAM" id="Phobius"/>
    </source>
</evidence>
<keyword evidence="14" id="KW-1185">Reference proteome</keyword>
<evidence type="ECO:0000256" key="6">
    <source>
        <dbReference type="ARBA" id="ARBA00022692"/>
    </source>
</evidence>
<protein>
    <submittedName>
        <fullName evidence="13">General secretion pathway protein GspK</fullName>
    </submittedName>
</protein>
<dbReference type="AlphaFoldDB" id="A0A5R8KG96"/>
<keyword evidence="7" id="KW-0653">Protein transport</keyword>
<dbReference type="SUPFAM" id="SSF47781">
    <property type="entry name" value="RuvA domain 2-like"/>
    <property type="match status" value="1"/>
</dbReference>
<evidence type="ECO:0000313" key="14">
    <source>
        <dbReference type="Proteomes" id="UP000306196"/>
    </source>
</evidence>
<evidence type="ECO:0000256" key="3">
    <source>
        <dbReference type="ARBA" id="ARBA00022448"/>
    </source>
</evidence>
<evidence type="ECO:0000256" key="2">
    <source>
        <dbReference type="ARBA" id="ARBA00007246"/>
    </source>
</evidence>
<dbReference type="GO" id="GO:0009306">
    <property type="term" value="P:protein secretion"/>
    <property type="evidence" value="ECO:0007669"/>
    <property type="project" value="InterPro"/>
</dbReference>
<evidence type="ECO:0000259" key="12">
    <source>
        <dbReference type="Pfam" id="PF21687"/>
    </source>
</evidence>
<sequence length="317" mass="35234">MRAICRPCILNPRSARASALLVVLWVVAFLSFLVVTGMMVTSQEMESLASRKLASRARHLAEMGLAVAAHPRVESGQSILTSKLSELESYEARKTSEEGRLNLNAFLTEERRGVLEQLFQGWGLQPAEAQTLVNAMMDWVDADDLPRLNSAEKAQYLEAGFPGRPTNRPFRSLDEVELVAGMETLAAHKPDWRESFTLWGRGRLDINAASAELLAVVTGLPSGAVEMIVRHRAGPDGIAYTNDDTPFKDIDDFLELLGLSGDEDERRNITDWVTVEGHIKRVESVGRIGDYSRGIVVVVKDNGTKPEMLEWREFVIK</sequence>
<evidence type="ECO:0000256" key="8">
    <source>
        <dbReference type="ARBA" id="ARBA00022989"/>
    </source>
</evidence>
<keyword evidence="6 10" id="KW-0812">Transmembrane</keyword>
<feature type="transmembrane region" description="Helical" evidence="10">
    <location>
        <begin position="20"/>
        <end position="40"/>
    </location>
</feature>
<evidence type="ECO:0000256" key="5">
    <source>
        <dbReference type="ARBA" id="ARBA00022519"/>
    </source>
</evidence>
<organism evidence="13 14">
    <name type="scientific">Phragmitibacter flavus</name>
    <dbReference type="NCBI Taxonomy" id="2576071"/>
    <lineage>
        <taxon>Bacteria</taxon>
        <taxon>Pseudomonadati</taxon>
        <taxon>Verrucomicrobiota</taxon>
        <taxon>Verrucomicrobiia</taxon>
        <taxon>Verrucomicrobiales</taxon>
        <taxon>Verrucomicrobiaceae</taxon>
        <taxon>Phragmitibacter</taxon>
    </lineage>
</organism>
<keyword evidence="8 10" id="KW-1133">Transmembrane helix</keyword>
<evidence type="ECO:0000256" key="7">
    <source>
        <dbReference type="ARBA" id="ARBA00022927"/>
    </source>
</evidence>
<dbReference type="Gene3D" id="1.10.40.60">
    <property type="entry name" value="EpsJ-like"/>
    <property type="match status" value="1"/>
</dbReference>
<keyword evidence="4" id="KW-1003">Cell membrane</keyword>
<dbReference type="InterPro" id="IPR005628">
    <property type="entry name" value="GspK"/>
</dbReference>
<proteinExistence type="inferred from homology"/>
<reference evidence="13 14" key="1">
    <citation type="submission" date="2019-05" db="EMBL/GenBank/DDBJ databases">
        <title>Verrucobacter flavum gen. nov., sp. nov. a new member of the family Verrucomicrobiaceae.</title>
        <authorList>
            <person name="Szuroczki S."/>
            <person name="Abbaszade G."/>
            <person name="Szabo A."/>
            <person name="Felfoldi T."/>
            <person name="Schumann P."/>
            <person name="Boka K."/>
            <person name="Keki Z."/>
            <person name="Toumi M."/>
            <person name="Toth E."/>
        </authorList>
    </citation>
    <scope>NUCLEOTIDE SEQUENCE [LARGE SCALE GENOMIC DNA]</scope>
    <source>
        <strain evidence="13 14">MG-N-17</strain>
    </source>
</reference>
<keyword evidence="5" id="KW-0997">Cell inner membrane</keyword>
<evidence type="ECO:0000256" key="4">
    <source>
        <dbReference type="ARBA" id="ARBA00022475"/>
    </source>
</evidence>
<gene>
    <name evidence="13" type="ORF">FEM03_07235</name>
</gene>
<dbReference type="PANTHER" id="PTHR38831:SF2">
    <property type="entry name" value="TYPE II SECRETION SYSTEM PROTEIN K"/>
    <property type="match status" value="1"/>
</dbReference>
<dbReference type="Pfam" id="PF21687">
    <property type="entry name" value="T2SSK_1st"/>
    <property type="match status" value="1"/>
</dbReference>
<dbReference type="InterPro" id="IPR049031">
    <property type="entry name" value="T2SSK_SAM-like_1st"/>
</dbReference>
<comment type="subcellular location">
    <subcellularLocation>
        <location evidence="1">Cell inner membrane</location>
    </subcellularLocation>
</comment>
<feature type="domain" description="T2SS protein K second SAM-like" evidence="11">
    <location>
        <begin position="204"/>
        <end position="262"/>
    </location>
</feature>
<feature type="domain" description="T2SS protein K first SAM-like" evidence="12">
    <location>
        <begin position="99"/>
        <end position="184"/>
    </location>
</feature>
<name>A0A5R8KG96_9BACT</name>
<comment type="caution">
    <text evidence="13">The sequence shown here is derived from an EMBL/GenBank/DDBJ whole genome shotgun (WGS) entry which is preliminary data.</text>
</comment>
<dbReference type="InterPro" id="IPR010994">
    <property type="entry name" value="RuvA_2-like"/>
</dbReference>
<dbReference type="Pfam" id="PF03934">
    <property type="entry name" value="T2SSK"/>
    <property type="match status" value="1"/>
</dbReference>
<dbReference type="SUPFAM" id="SSF158544">
    <property type="entry name" value="GspK insert domain-like"/>
    <property type="match status" value="1"/>
</dbReference>
<dbReference type="Proteomes" id="UP000306196">
    <property type="component" value="Unassembled WGS sequence"/>
</dbReference>
<accession>A0A5R8KG96</accession>
<dbReference type="EMBL" id="VAUV01000005">
    <property type="protein sequence ID" value="TLD71316.1"/>
    <property type="molecule type" value="Genomic_DNA"/>
</dbReference>
<dbReference type="GO" id="GO:0005886">
    <property type="term" value="C:plasma membrane"/>
    <property type="evidence" value="ECO:0007669"/>
    <property type="project" value="UniProtKB-SubCell"/>
</dbReference>
<dbReference type="InterPro" id="IPR038072">
    <property type="entry name" value="GspK_central_sf"/>
</dbReference>